<organism evidence="2 3">
    <name type="scientific">Ailuropoda melanoleuca</name>
    <name type="common">Giant panda</name>
    <dbReference type="NCBI Taxonomy" id="9646"/>
    <lineage>
        <taxon>Eukaryota</taxon>
        <taxon>Metazoa</taxon>
        <taxon>Chordata</taxon>
        <taxon>Craniata</taxon>
        <taxon>Vertebrata</taxon>
        <taxon>Euteleostomi</taxon>
        <taxon>Mammalia</taxon>
        <taxon>Eutheria</taxon>
        <taxon>Laurasiatheria</taxon>
        <taxon>Carnivora</taxon>
        <taxon>Caniformia</taxon>
        <taxon>Ursidae</taxon>
        <taxon>Ailuropoda</taxon>
    </lineage>
</organism>
<dbReference type="InterPro" id="IPR023214">
    <property type="entry name" value="HAD_sf"/>
</dbReference>
<evidence type="ECO:0000313" key="3">
    <source>
        <dbReference type="Proteomes" id="UP000008912"/>
    </source>
</evidence>
<feature type="signal peptide" evidence="1">
    <location>
        <begin position="1"/>
        <end position="21"/>
    </location>
</feature>
<dbReference type="AlphaFoldDB" id="A0A7N5K9X5"/>
<dbReference type="Ensembl" id="ENSAMET00000027507.1">
    <property type="protein sequence ID" value="ENSAMEP00000036922.1"/>
    <property type="gene ID" value="ENSAMEG00000002298.2"/>
</dbReference>
<dbReference type="InterPro" id="IPR036412">
    <property type="entry name" value="HAD-like_sf"/>
</dbReference>
<dbReference type="Pfam" id="PF06941">
    <property type="entry name" value="NT5C"/>
    <property type="match status" value="1"/>
</dbReference>
<keyword evidence="3" id="KW-1185">Reference proteome</keyword>
<proteinExistence type="predicted"/>
<keyword evidence="1" id="KW-0732">Signal</keyword>
<dbReference type="GO" id="GO:0008253">
    <property type="term" value="F:5'-nucleotidase activity"/>
    <property type="evidence" value="ECO:0007669"/>
    <property type="project" value="Ensembl"/>
</dbReference>
<reference evidence="2" key="2">
    <citation type="submission" date="2025-05" db="UniProtKB">
        <authorList>
            <consortium name="Ensembl"/>
        </authorList>
    </citation>
    <scope>IDENTIFICATION</scope>
</reference>
<dbReference type="PANTHER" id="PTHR16504:SF6">
    <property type="entry name" value="5'(3')-DEOXYRIBONUCLEOTIDASE, MITOCHONDRIAL"/>
    <property type="match status" value="1"/>
</dbReference>
<reference evidence="2 3" key="1">
    <citation type="journal article" date="2010" name="Nature">
        <title>The sequence and de novo assembly of the giant panda genome.</title>
        <authorList>
            <person name="Li R."/>
            <person name="Fan W."/>
            <person name="Tian G."/>
            <person name="Zhu H."/>
            <person name="He L."/>
            <person name="Cai J."/>
            <person name="Huang Q."/>
            <person name="Cai Q."/>
            <person name="Li B."/>
            <person name="Bai Y."/>
            <person name="Zhang Z."/>
            <person name="Zhang Y."/>
            <person name="Wang W."/>
            <person name="Li J."/>
            <person name="Wei F."/>
            <person name="Li H."/>
            <person name="Jian M."/>
            <person name="Li J."/>
            <person name="Zhang Z."/>
            <person name="Nielsen R."/>
            <person name="Li D."/>
            <person name="Gu W."/>
            <person name="Yang Z."/>
            <person name="Xuan Z."/>
            <person name="Ryder O.A."/>
            <person name="Leung F.C."/>
            <person name="Zhou Y."/>
            <person name="Cao J."/>
            <person name="Sun X."/>
            <person name="Fu Y."/>
            <person name="Fang X."/>
            <person name="Guo X."/>
            <person name="Wang B."/>
            <person name="Hou R."/>
            <person name="Shen F."/>
            <person name="Mu B."/>
            <person name="Ni P."/>
            <person name="Lin R."/>
            <person name="Qian W."/>
            <person name="Wang G."/>
            <person name="Yu C."/>
            <person name="Nie W."/>
            <person name="Wang J."/>
            <person name="Wu Z."/>
            <person name="Liang H."/>
            <person name="Min J."/>
            <person name="Wu Q."/>
            <person name="Cheng S."/>
            <person name="Ruan J."/>
            <person name="Wang M."/>
            <person name="Shi Z."/>
            <person name="Wen M."/>
            <person name="Liu B."/>
            <person name="Ren X."/>
            <person name="Zheng H."/>
            <person name="Dong D."/>
            <person name="Cook K."/>
            <person name="Shan G."/>
            <person name="Zhang H."/>
            <person name="Kosiol C."/>
            <person name="Xie X."/>
            <person name="Lu Z."/>
            <person name="Zheng H."/>
            <person name="Li Y."/>
            <person name="Steiner C.C."/>
            <person name="Lam T.T."/>
            <person name="Lin S."/>
            <person name="Zhang Q."/>
            <person name="Li G."/>
            <person name="Tian J."/>
            <person name="Gong T."/>
            <person name="Liu H."/>
            <person name="Zhang D."/>
            <person name="Fang L."/>
            <person name="Ye C."/>
            <person name="Zhang J."/>
            <person name="Hu W."/>
            <person name="Xu A."/>
            <person name="Ren Y."/>
            <person name="Zhang G."/>
            <person name="Bruford M.W."/>
            <person name="Li Q."/>
            <person name="Ma L."/>
            <person name="Guo Y."/>
            <person name="An N."/>
            <person name="Hu Y."/>
            <person name="Zheng Y."/>
            <person name="Shi Y."/>
            <person name="Li Z."/>
            <person name="Liu Q."/>
            <person name="Chen Y."/>
            <person name="Zhao J."/>
            <person name="Qu N."/>
            <person name="Zhao S."/>
            <person name="Tian F."/>
            <person name="Wang X."/>
            <person name="Wang H."/>
            <person name="Xu L."/>
            <person name="Liu X."/>
            <person name="Vinar T."/>
            <person name="Wang Y."/>
            <person name="Lam T.W."/>
            <person name="Yiu S.M."/>
            <person name="Liu S."/>
            <person name="Zhang H."/>
            <person name="Li D."/>
            <person name="Huang Y."/>
            <person name="Wang X."/>
            <person name="Yang G."/>
            <person name="Jiang Z."/>
            <person name="Wang J."/>
            <person name="Qin N."/>
            <person name="Li L."/>
            <person name="Li J."/>
            <person name="Bolund L."/>
            <person name="Kristiansen K."/>
            <person name="Wong G.K."/>
            <person name="Olson M."/>
            <person name="Zhang X."/>
            <person name="Li S."/>
            <person name="Yang H."/>
            <person name="Wang J."/>
            <person name="Wang J."/>
        </authorList>
    </citation>
    <scope>NUCLEOTIDE SEQUENCE [LARGE SCALE GENOMIC DNA]</scope>
</reference>
<dbReference type="Proteomes" id="UP000008912">
    <property type="component" value="Unassembled WGS sequence"/>
</dbReference>
<dbReference type="Gene3D" id="3.40.50.1000">
    <property type="entry name" value="HAD superfamily/HAD-like"/>
    <property type="match status" value="1"/>
</dbReference>
<dbReference type="GO" id="GO:0046079">
    <property type="term" value="P:dUMP catabolic process"/>
    <property type="evidence" value="ECO:0007669"/>
    <property type="project" value="Ensembl"/>
</dbReference>
<dbReference type="FunFam" id="3.40.50.1000:FF:000133">
    <property type="entry name" value="5'(3')-deoxyribonucleotidase, cytosolic type"/>
    <property type="match status" value="1"/>
</dbReference>
<evidence type="ECO:0000256" key="1">
    <source>
        <dbReference type="SAM" id="SignalP"/>
    </source>
</evidence>
<dbReference type="Ensembl" id="ENSAMET00000027488.1">
    <property type="protein sequence ID" value="ENSAMEP00000036211.1"/>
    <property type="gene ID" value="ENSAMEG00000002298.2"/>
</dbReference>
<dbReference type="PANTHER" id="PTHR16504">
    <property type="entry name" value="5'(3')-DEOXYRIBONUCLEOTIDASE"/>
    <property type="match status" value="1"/>
</dbReference>
<evidence type="ECO:0000313" key="2">
    <source>
        <dbReference type="Ensembl" id="ENSAMEP00000036922.1"/>
    </source>
</evidence>
<dbReference type="GeneTree" id="ENSGT00390000011596"/>
<protein>
    <submittedName>
        <fullName evidence="2">5',3'-nucleotidase, mitochondrial</fullName>
    </submittedName>
</protein>
<dbReference type="InterPro" id="IPR010708">
    <property type="entry name" value="5'(3')-deoxyribonucleotidase"/>
</dbReference>
<name>A0A7N5K9X5_AILME</name>
<gene>
    <name evidence="2" type="primary">NT5M</name>
</gene>
<dbReference type="GO" id="GO:0005739">
    <property type="term" value="C:mitochondrion"/>
    <property type="evidence" value="ECO:0007669"/>
    <property type="project" value="TreeGrafter"/>
</dbReference>
<accession>A0A7N5K9X5</accession>
<feature type="chain" id="PRO_5044661129" evidence="1">
    <location>
        <begin position="22"/>
        <end position="235"/>
    </location>
</feature>
<dbReference type="SUPFAM" id="SSF56784">
    <property type="entry name" value="HAD-like"/>
    <property type="match status" value="1"/>
</dbReference>
<sequence length="235" mass="26668">MRLSLLMLLSLSISLFRFQRGQVIGPAKLWAPAMQNCRPWTPFPELVAGQRGHTWLLRTGGQDVPGWESSVGWWGFPFQVMGADPGRPDARRGEGWGVREQVRGGDEDQAMSGLRLTLLPLSHSTDVFICTSPTKMYKYCPYEKYAWVEKHFGPDFLDHIVLATDKTVVSADLLIDDRPDITGKWPAAGAEPNPSWEHILFTACHNRHVQLQPPSRRLHSWADDWKAILDSKRPR</sequence>